<dbReference type="Proteomes" id="UP000322667">
    <property type="component" value="Chromosome A12"/>
</dbReference>
<gene>
    <name evidence="6" type="ORF">ES332_A12G208600v1</name>
</gene>
<dbReference type="EMBL" id="CM017621">
    <property type="protein sequence ID" value="TYH96895.1"/>
    <property type="molecule type" value="Genomic_DNA"/>
</dbReference>
<dbReference type="PANTHER" id="PTHR31719">
    <property type="entry name" value="NAC TRANSCRIPTION FACTOR 56"/>
    <property type="match status" value="1"/>
</dbReference>
<keyword evidence="7" id="KW-1185">Reference proteome</keyword>
<proteinExistence type="predicted"/>
<feature type="domain" description="NAC" evidence="5">
    <location>
        <begin position="15"/>
        <end position="189"/>
    </location>
</feature>
<dbReference type="Gene3D" id="2.170.150.80">
    <property type="entry name" value="NAC domain"/>
    <property type="match status" value="1"/>
</dbReference>
<evidence type="ECO:0000256" key="2">
    <source>
        <dbReference type="ARBA" id="ARBA00023125"/>
    </source>
</evidence>
<dbReference type="AlphaFoldDB" id="A0A5D2MZX7"/>
<keyword evidence="2" id="KW-0238">DNA-binding</keyword>
<dbReference type="InterPro" id="IPR036093">
    <property type="entry name" value="NAC_dom_sf"/>
</dbReference>
<dbReference type="GO" id="GO:0048731">
    <property type="term" value="P:system development"/>
    <property type="evidence" value="ECO:0007669"/>
    <property type="project" value="TreeGrafter"/>
</dbReference>
<dbReference type="InterPro" id="IPR003441">
    <property type="entry name" value="NAC-dom"/>
</dbReference>
<dbReference type="GO" id="GO:0006355">
    <property type="term" value="P:regulation of DNA-templated transcription"/>
    <property type="evidence" value="ECO:0007669"/>
    <property type="project" value="InterPro"/>
</dbReference>
<organism evidence="6 7">
    <name type="scientific">Gossypium tomentosum</name>
    <name type="common">Hawaiian cotton</name>
    <name type="synonym">Gossypium sandvicense</name>
    <dbReference type="NCBI Taxonomy" id="34277"/>
    <lineage>
        <taxon>Eukaryota</taxon>
        <taxon>Viridiplantae</taxon>
        <taxon>Streptophyta</taxon>
        <taxon>Embryophyta</taxon>
        <taxon>Tracheophyta</taxon>
        <taxon>Spermatophyta</taxon>
        <taxon>Magnoliopsida</taxon>
        <taxon>eudicotyledons</taxon>
        <taxon>Gunneridae</taxon>
        <taxon>Pentapetalae</taxon>
        <taxon>rosids</taxon>
        <taxon>malvids</taxon>
        <taxon>Malvales</taxon>
        <taxon>Malvaceae</taxon>
        <taxon>Malvoideae</taxon>
        <taxon>Gossypium</taxon>
    </lineage>
</organism>
<evidence type="ECO:0000259" key="5">
    <source>
        <dbReference type="PROSITE" id="PS51005"/>
    </source>
</evidence>
<protein>
    <recommendedName>
        <fullName evidence="5">NAC domain-containing protein</fullName>
    </recommendedName>
</protein>
<keyword evidence="4" id="KW-0539">Nucleus</keyword>
<accession>A0A5D2MZX7</accession>
<dbReference type="PROSITE" id="PS51005">
    <property type="entry name" value="NAC"/>
    <property type="match status" value="1"/>
</dbReference>
<keyword evidence="1" id="KW-0805">Transcription regulation</keyword>
<evidence type="ECO:0000256" key="4">
    <source>
        <dbReference type="ARBA" id="ARBA00023242"/>
    </source>
</evidence>
<dbReference type="GO" id="GO:0003677">
    <property type="term" value="F:DNA binding"/>
    <property type="evidence" value="ECO:0007669"/>
    <property type="project" value="UniProtKB-KW"/>
</dbReference>
<dbReference type="PANTHER" id="PTHR31719:SF123">
    <property type="entry name" value="NAC DOMAIN-CONTAINING PROTEIN"/>
    <property type="match status" value="1"/>
</dbReference>
<sequence length="195" mass="22750">MEDQVDGNEDYGDKLPVGFRFLPTDVELVTHYLINKVIYNPFSSFIFQEINATELYTKSPKNFRSKPGRVVAGQCIIVQFCNGEREWFFFIYMDMNIDNMHNKAIEKGGDELGFWQSIGDRKCVKDTNGNILATKITFLYFSGSPSHRKKTHWRIDEFRLPIQFYTLHNSKKIEGNNFTEWAAGRLARGRDYTSF</sequence>
<dbReference type="SUPFAM" id="SSF101941">
    <property type="entry name" value="NAC domain"/>
    <property type="match status" value="1"/>
</dbReference>
<evidence type="ECO:0000313" key="7">
    <source>
        <dbReference type="Proteomes" id="UP000322667"/>
    </source>
</evidence>
<evidence type="ECO:0000256" key="1">
    <source>
        <dbReference type="ARBA" id="ARBA00023015"/>
    </source>
</evidence>
<dbReference type="Pfam" id="PF02365">
    <property type="entry name" value="NAM"/>
    <property type="match status" value="1"/>
</dbReference>
<evidence type="ECO:0000313" key="6">
    <source>
        <dbReference type="EMBL" id="TYH96895.1"/>
    </source>
</evidence>
<evidence type="ECO:0000256" key="3">
    <source>
        <dbReference type="ARBA" id="ARBA00023163"/>
    </source>
</evidence>
<name>A0A5D2MZX7_GOSTO</name>
<reference evidence="6 7" key="1">
    <citation type="submission" date="2019-07" db="EMBL/GenBank/DDBJ databases">
        <title>WGS assembly of Gossypium tomentosum.</title>
        <authorList>
            <person name="Chen Z.J."/>
            <person name="Sreedasyam A."/>
            <person name="Ando A."/>
            <person name="Song Q."/>
            <person name="De L."/>
            <person name="Hulse-Kemp A."/>
            <person name="Ding M."/>
            <person name="Ye W."/>
            <person name="Kirkbride R."/>
            <person name="Jenkins J."/>
            <person name="Plott C."/>
            <person name="Lovell J."/>
            <person name="Lin Y.-M."/>
            <person name="Vaughn R."/>
            <person name="Liu B."/>
            <person name="Li W."/>
            <person name="Simpson S."/>
            <person name="Scheffler B."/>
            <person name="Saski C."/>
            <person name="Grover C."/>
            <person name="Hu G."/>
            <person name="Conover J."/>
            <person name="Carlson J."/>
            <person name="Shu S."/>
            <person name="Boston L."/>
            <person name="Williams M."/>
            <person name="Peterson D."/>
            <person name="Mcgee K."/>
            <person name="Jones D."/>
            <person name="Wendel J."/>
            <person name="Stelly D."/>
            <person name="Grimwood J."/>
            <person name="Schmutz J."/>
        </authorList>
    </citation>
    <scope>NUCLEOTIDE SEQUENCE [LARGE SCALE GENOMIC DNA]</scope>
    <source>
        <strain evidence="6">7179.01</strain>
    </source>
</reference>
<keyword evidence="3" id="KW-0804">Transcription</keyword>